<protein>
    <submittedName>
        <fullName evidence="2">Uncharacterized protein</fullName>
    </submittedName>
</protein>
<organism evidence="2">
    <name type="scientific">Hydatigena taeniaeformis</name>
    <name type="common">Feline tapeworm</name>
    <name type="synonym">Taenia taeniaeformis</name>
    <dbReference type="NCBI Taxonomy" id="6205"/>
    <lineage>
        <taxon>Eukaryota</taxon>
        <taxon>Metazoa</taxon>
        <taxon>Spiralia</taxon>
        <taxon>Lophotrochozoa</taxon>
        <taxon>Platyhelminthes</taxon>
        <taxon>Cestoda</taxon>
        <taxon>Eucestoda</taxon>
        <taxon>Cyclophyllidea</taxon>
        <taxon>Taeniidae</taxon>
        <taxon>Hydatigera</taxon>
    </lineage>
</organism>
<reference evidence="2" key="1">
    <citation type="submission" date="2017-02" db="UniProtKB">
        <authorList>
            <consortium name="WormBaseParasite"/>
        </authorList>
    </citation>
    <scope>IDENTIFICATION</scope>
</reference>
<dbReference type="WBParaSite" id="TTAC_0000540401-mRNA-1">
    <property type="protein sequence ID" value="TTAC_0000540401-mRNA-1"/>
    <property type="gene ID" value="TTAC_0000540401"/>
</dbReference>
<evidence type="ECO:0000256" key="1">
    <source>
        <dbReference type="SAM" id="MobiDB-lite"/>
    </source>
</evidence>
<feature type="compositionally biased region" description="Low complexity" evidence="1">
    <location>
        <begin position="14"/>
        <end position="31"/>
    </location>
</feature>
<dbReference type="AlphaFoldDB" id="A0A0R3WXB4"/>
<proteinExistence type="predicted"/>
<feature type="region of interest" description="Disordered" evidence="1">
    <location>
        <begin position="1"/>
        <end position="31"/>
    </location>
</feature>
<accession>A0A0R3WXB4</accession>
<evidence type="ECO:0000313" key="2">
    <source>
        <dbReference type="WBParaSite" id="TTAC_0000540401-mRNA-1"/>
    </source>
</evidence>
<sequence length="31" mass="3519">LFRFRSQHASPRHSTPLLTTPTDSSPIAQLR</sequence>
<name>A0A0R3WXB4_HYDTA</name>